<keyword evidence="2" id="KW-0067">ATP-binding</keyword>
<feature type="binding site" evidence="2">
    <location>
        <position position="61"/>
    </location>
    <ligand>
        <name>Mg(2+)</name>
        <dbReference type="ChEBI" id="CHEBI:18420"/>
        <label>4</label>
    </ligand>
</feature>
<comment type="similarity">
    <text evidence="2">Belongs to the thiamine-monophosphate kinase family.</text>
</comment>
<dbReference type="GO" id="GO:0000287">
    <property type="term" value="F:magnesium ion binding"/>
    <property type="evidence" value="ECO:0007669"/>
    <property type="project" value="UniProtKB-UniRule"/>
</dbReference>
<reference evidence="5" key="1">
    <citation type="submission" date="2023-04" db="EMBL/GenBank/DDBJ databases">
        <title>Genome Encyclopedia of Bacteria and Archaea VI: Functional Genomics of Type Strains.</title>
        <authorList>
            <person name="Whitman W."/>
        </authorList>
    </citation>
    <scope>NUCLEOTIDE SEQUENCE</scope>
    <source>
        <strain evidence="5">Enz.4-51</strain>
    </source>
</reference>
<dbReference type="GO" id="GO:0009229">
    <property type="term" value="P:thiamine diphosphate biosynthetic process"/>
    <property type="evidence" value="ECO:0007669"/>
    <property type="project" value="UniProtKB-UniRule"/>
</dbReference>
<dbReference type="EC" id="2.7.4.16" evidence="2"/>
<dbReference type="SUPFAM" id="SSF56042">
    <property type="entry name" value="PurM C-terminal domain-like"/>
    <property type="match status" value="1"/>
</dbReference>
<comment type="function">
    <text evidence="2">Catalyzes the ATP-dependent phosphorylation of thiamine-monophosphate (TMP) to form thiamine-pyrophosphate (TPP), the active form of vitamin B1.</text>
</comment>
<feature type="binding site" evidence="2">
    <location>
        <position position="106"/>
    </location>
    <ligand>
        <name>Mg(2+)</name>
        <dbReference type="ChEBI" id="CHEBI:18420"/>
        <label>2</label>
    </ligand>
</feature>
<comment type="miscellaneous">
    <text evidence="2">Reaction mechanism of ThiL seems to utilize a direct, inline transfer of the gamma-phosphate of ATP to TMP rather than a phosphorylated enzyme intermediate.</text>
</comment>
<feature type="binding site" evidence="2">
    <location>
        <position position="292"/>
    </location>
    <ligand>
        <name>substrate</name>
    </ligand>
</feature>
<keyword evidence="1 2" id="KW-0784">Thiamine biosynthesis</keyword>
<evidence type="ECO:0000313" key="5">
    <source>
        <dbReference type="EMBL" id="MDH6504629.1"/>
    </source>
</evidence>
<feature type="binding site" evidence="2">
    <location>
        <position position="78"/>
    </location>
    <ligand>
        <name>Mg(2+)</name>
        <dbReference type="ChEBI" id="CHEBI:18420"/>
        <label>1</label>
    </ligand>
</feature>
<feature type="binding site" evidence="2">
    <location>
        <position position="106"/>
    </location>
    <ligand>
        <name>Mg(2+)</name>
        <dbReference type="ChEBI" id="CHEBI:18420"/>
        <label>3</label>
    </ligand>
</feature>
<dbReference type="InterPro" id="IPR010918">
    <property type="entry name" value="PurM-like_C_dom"/>
</dbReference>
<feature type="binding site" evidence="2">
    <location>
        <position position="78"/>
    </location>
    <ligand>
        <name>Mg(2+)</name>
        <dbReference type="ChEBI" id="CHEBI:18420"/>
        <label>2</label>
    </ligand>
</feature>
<gene>
    <name evidence="2" type="primary">thiL</name>
    <name evidence="5" type="ORF">M2127_001955</name>
</gene>
<dbReference type="Pfam" id="PF00586">
    <property type="entry name" value="AIRS"/>
    <property type="match status" value="1"/>
</dbReference>
<comment type="caution">
    <text evidence="5">The sequence shown here is derived from an EMBL/GenBank/DDBJ whole genome shotgun (WGS) entry which is preliminary data.</text>
</comment>
<feature type="binding site" evidence="2">
    <location>
        <position position="153"/>
    </location>
    <ligand>
        <name>Mg(2+)</name>
        <dbReference type="ChEBI" id="CHEBI:18420"/>
        <label>1</label>
    </ligand>
</feature>
<dbReference type="PIRSF" id="PIRSF005303">
    <property type="entry name" value="Thiam_monoph_kin"/>
    <property type="match status" value="1"/>
</dbReference>
<dbReference type="GO" id="GO:0009228">
    <property type="term" value="P:thiamine biosynthetic process"/>
    <property type="evidence" value="ECO:0007669"/>
    <property type="project" value="UniProtKB-KW"/>
</dbReference>
<dbReference type="InterPro" id="IPR036676">
    <property type="entry name" value="PurM-like_C_sf"/>
</dbReference>
<keyword evidence="2 5" id="KW-0418">Kinase</keyword>
<dbReference type="AlphaFoldDB" id="A0AA43MBR3"/>
<dbReference type="Gene3D" id="3.30.1330.10">
    <property type="entry name" value="PurM-like, N-terminal domain"/>
    <property type="match status" value="1"/>
</dbReference>
<comment type="catalytic activity">
    <reaction evidence="2">
        <text>thiamine phosphate + ATP = thiamine diphosphate + ADP</text>
        <dbReference type="Rhea" id="RHEA:15913"/>
        <dbReference type="ChEBI" id="CHEBI:30616"/>
        <dbReference type="ChEBI" id="CHEBI:37575"/>
        <dbReference type="ChEBI" id="CHEBI:58937"/>
        <dbReference type="ChEBI" id="CHEBI:456216"/>
        <dbReference type="EC" id="2.7.4.16"/>
    </reaction>
</comment>
<dbReference type="InterPro" id="IPR006283">
    <property type="entry name" value="ThiL-like"/>
</dbReference>
<feature type="binding site" evidence="2">
    <location>
        <position position="85"/>
    </location>
    <ligand>
        <name>substrate</name>
    </ligand>
</feature>
<feature type="binding site" evidence="2">
    <location>
        <position position="77"/>
    </location>
    <ligand>
        <name>Mg(2+)</name>
        <dbReference type="ChEBI" id="CHEBI:18420"/>
        <label>1</label>
    </ligand>
</feature>
<keyword evidence="6" id="KW-1185">Reference proteome</keyword>
<keyword evidence="2" id="KW-0479">Metal-binding</keyword>
<organism evidence="5 6">
    <name type="scientific">Polynucleobacter sphagniphilus</name>
    <dbReference type="NCBI Taxonomy" id="1743169"/>
    <lineage>
        <taxon>Bacteria</taxon>
        <taxon>Pseudomonadati</taxon>
        <taxon>Pseudomonadota</taxon>
        <taxon>Betaproteobacteria</taxon>
        <taxon>Burkholderiales</taxon>
        <taxon>Burkholderiaceae</taxon>
        <taxon>Polynucleobacter</taxon>
    </lineage>
</organism>
<dbReference type="InterPro" id="IPR036921">
    <property type="entry name" value="PurM-like_N_sf"/>
</dbReference>
<comment type="caution">
    <text evidence="2">Lacks conserved residue(s) required for the propagation of feature annotation.</text>
</comment>
<dbReference type="SUPFAM" id="SSF55326">
    <property type="entry name" value="PurM N-terminal domain-like"/>
    <property type="match status" value="1"/>
</dbReference>
<dbReference type="GO" id="GO:0005524">
    <property type="term" value="F:ATP binding"/>
    <property type="evidence" value="ECO:0007669"/>
    <property type="project" value="UniProtKB-UniRule"/>
</dbReference>
<dbReference type="CDD" id="cd02194">
    <property type="entry name" value="ThiL"/>
    <property type="match status" value="1"/>
</dbReference>
<dbReference type="Gene3D" id="3.90.650.10">
    <property type="entry name" value="PurM-like C-terminal domain"/>
    <property type="match status" value="1"/>
</dbReference>
<evidence type="ECO:0000256" key="2">
    <source>
        <dbReference type="HAMAP-Rule" id="MF_02128"/>
    </source>
</evidence>
<name>A0AA43MBR3_9BURK</name>
<keyword evidence="2 5" id="KW-0808">Transferase</keyword>
<feature type="binding site" evidence="2">
    <location>
        <position position="245"/>
    </location>
    <ligand>
        <name>Mg(2+)</name>
        <dbReference type="ChEBI" id="CHEBI:18420"/>
        <label>5</label>
    </ligand>
</feature>
<feature type="binding site" evidence="2">
    <location>
        <position position="177"/>
    </location>
    <ligand>
        <name>ATP</name>
        <dbReference type="ChEBI" id="CHEBI:30616"/>
    </ligand>
</feature>
<dbReference type="PANTHER" id="PTHR30270:SF0">
    <property type="entry name" value="THIAMINE-MONOPHOSPHATE KINASE"/>
    <property type="match status" value="1"/>
</dbReference>
<dbReference type="Pfam" id="PF02769">
    <property type="entry name" value="AIRS_C"/>
    <property type="match status" value="1"/>
</dbReference>
<dbReference type="NCBIfam" id="TIGR01379">
    <property type="entry name" value="thiL"/>
    <property type="match status" value="1"/>
</dbReference>
<evidence type="ECO:0000256" key="1">
    <source>
        <dbReference type="ARBA" id="ARBA00022977"/>
    </source>
</evidence>
<feature type="domain" description="PurM-like N-terminal" evidence="3">
    <location>
        <begin position="59"/>
        <end position="168"/>
    </location>
</feature>
<feature type="binding site" evidence="2">
    <location>
        <position position="357"/>
    </location>
    <ligand>
        <name>substrate</name>
    </ligand>
</feature>
<proteinExistence type="inferred from homology"/>
<dbReference type="InterPro" id="IPR016188">
    <property type="entry name" value="PurM-like_N"/>
</dbReference>
<protein>
    <recommendedName>
        <fullName evidence="2">Thiamine-monophosphate kinase</fullName>
        <shortName evidence="2">TMP kinase</shortName>
        <shortName evidence="2">Thiamine-phosphate kinase</shortName>
        <ecNumber evidence="2">2.7.4.16</ecNumber>
    </recommendedName>
</protein>
<feature type="binding site" evidence="2">
    <location>
        <position position="76"/>
    </location>
    <ligand>
        <name>Mg(2+)</name>
        <dbReference type="ChEBI" id="CHEBI:18420"/>
        <label>4</label>
    </ligand>
</feature>
<sequence>MKFLILVLSRGEGPRVLKWGMSSQLGEFELIARYFKMESDAMLAQGKSDAGSRVLLGIGDDCAILKEAVGEELAITSDMLVEGRHFFKNVDPRSLGYKALAVNLSDLAAMGAKPLGFTLALALPHADGHWLEAFSQGLFEIANKYTCPLIGGDTTAGPLTISITAFGSIPKEKAIRRSGAKVQDDIWVSGTLGDARLTLAALRHELTISAPDLQSIQMRMHQPEPRITLGQSLQGVASAALDISDGLLGDLMHILEQSHVDAEILLGKLPKSGLLLQQSEAIQNQFAACGGDDYELCFTAKQEQRDRLNQISQELSLPLTRIGTIKAMRNSKPSIDLIDSTGQLLDKDATASLLRSFDHFA</sequence>
<feature type="binding site" evidence="2">
    <location>
        <position position="106"/>
    </location>
    <ligand>
        <name>Mg(2+)</name>
        <dbReference type="ChEBI" id="CHEBI:18420"/>
        <label>4</label>
    </ligand>
</feature>
<dbReference type="EMBL" id="JARXYA010000010">
    <property type="protein sequence ID" value="MDH6504629.1"/>
    <property type="molecule type" value="Genomic_DNA"/>
</dbReference>
<dbReference type="Proteomes" id="UP001161160">
    <property type="component" value="Unassembled WGS sequence"/>
</dbReference>
<evidence type="ECO:0000259" key="3">
    <source>
        <dbReference type="Pfam" id="PF00586"/>
    </source>
</evidence>
<dbReference type="HAMAP" id="MF_02128">
    <property type="entry name" value="TMP_kinase"/>
    <property type="match status" value="1"/>
</dbReference>
<dbReference type="PANTHER" id="PTHR30270">
    <property type="entry name" value="THIAMINE-MONOPHOSPHATE KINASE"/>
    <property type="match status" value="1"/>
</dbReference>
<feature type="binding site" evidence="2">
    <location>
        <begin position="152"/>
        <end position="153"/>
    </location>
    <ligand>
        <name>ATP</name>
        <dbReference type="ChEBI" id="CHEBI:30616"/>
    </ligand>
</feature>
<evidence type="ECO:0000313" key="6">
    <source>
        <dbReference type="Proteomes" id="UP001161160"/>
    </source>
</evidence>
<keyword evidence="2" id="KW-0547">Nucleotide-binding</keyword>
<feature type="domain" description="PurM-like C-terminal" evidence="4">
    <location>
        <begin position="184"/>
        <end position="329"/>
    </location>
</feature>
<feature type="binding site" evidence="2">
    <location>
        <position position="244"/>
    </location>
    <ligand>
        <name>ATP</name>
        <dbReference type="ChEBI" id="CHEBI:30616"/>
    </ligand>
</feature>
<feature type="binding site" evidence="2">
    <location>
        <position position="242"/>
    </location>
    <ligand>
        <name>Mg(2+)</name>
        <dbReference type="ChEBI" id="CHEBI:18420"/>
        <label>3</label>
    </ligand>
</feature>
<keyword evidence="2" id="KW-0460">Magnesium</keyword>
<feature type="binding site" evidence="2">
    <location>
        <position position="61"/>
    </location>
    <ligand>
        <name>Mg(2+)</name>
        <dbReference type="ChEBI" id="CHEBI:18420"/>
        <label>3</label>
    </ligand>
</feature>
<accession>A0AA43MBR3</accession>
<comment type="pathway">
    <text evidence="2">Cofactor biosynthesis; thiamine diphosphate biosynthesis; thiamine diphosphate from thiamine phosphate: step 1/1.</text>
</comment>
<evidence type="ECO:0000259" key="4">
    <source>
        <dbReference type="Pfam" id="PF02769"/>
    </source>
</evidence>
<dbReference type="GO" id="GO:0009030">
    <property type="term" value="F:thiamine-phosphate kinase activity"/>
    <property type="evidence" value="ECO:0007669"/>
    <property type="project" value="UniProtKB-UniRule"/>
</dbReference>